<dbReference type="EC" id="6.3.5.4" evidence="1"/>
<dbReference type="Pfam" id="PF00733">
    <property type="entry name" value="Asn_synthase"/>
    <property type="match status" value="2"/>
</dbReference>
<evidence type="ECO:0000256" key="2">
    <source>
        <dbReference type="ARBA" id="ARBA00022598"/>
    </source>
</evidence>
<comment type="catalytic activity">
    <reaction evidence="8">
        <text>L-aspartate + L-glutamine + ATP + H2O = L-asparagine + L-glutamate + AMP + diphosphate + H(+)</text>
        <dbReference type="Rhea" id="RHEA:12228"/>
        <dbReference type="ChEBI" id="CHEBI:15377"/>
        <dbReference type="ChEBI" id="CHEBI:15378"/>
        <dbReference type="ChEBI" id="CHEBI:29985"/>
        <dbReference type="ChEBI" id="CHEBI:29991"/>
        <dbReference type="ChEBI" id="CHEBI:30616"/>
        <dbReference type="ChEBI" id="CHEBI:33019"/>
        <dbReference type="ChEBI" id="CHEBI:58048"/>
        <dbReference type="ChEBI" id="CHEBI:58359"/>
        <dbReference type="ChEBI" id="CHEBI:456215"/>
        <dbReference type="EC" id="6.3.5.4"/>
    </reaction>
</comment>
<evidence type="ECO:0000256" key="6">
    <source>
        <dbReference type="ARBA" id="ARBA00022888"/>
    </source>
</evidence>
<evidence type="ECO:0000256" key="1">
    <source>
        <dbReference type="ARBA" id="ARBA00012737"/>
    </source>
</evidence>
<evidence type="ECO:0000313" key="13">
    <source>
        <dbReference type="Proteomes" id="UP000586095"/>
    </source>
</evidence>
<dbReference type="InterPro" id="IPR017932">
    <property type="entry name" value="GATase_2_dom"/>
</dbReference>
<dbReference type="InterPro" id="IPR001962">
    <property type="entry name" value="Asn_synthase"/>
</dbReference>
<evidence type="ECO:0000256" key="9">
    <source>
        <dbReference type="PIRSR" id="PIRSR001589-2"/>
    </source>
</evidence>
<dbReference type="AlphaFoldDB" id="A0A852RFY7"/>
<reference evidence="12 13" key="1">
    <citation type="submission" date="2020-07" db="EMBL/GenBank/DDBJ databases">
        <title>Sequencing the genomes of 1000 actinobacteria strains.</title>
        <authorList>
            <person name="Klenk H.-P."/>
        </authorList>
    </citation>
    <scope>NUCLEOTIDE SEQUENCE [LARGE SCALE GENOMIC DNA]</scope>
    <source>
        <strain evidence="12 13">DSM 17380</strain>
    </source>
</reference>
<comment type="caution">
    <text evidence="12">The sequence shown here is derived from an EMBL/GenBank/DDBJ whole genome shotgun (WGS) entry which is preliminary data.</text>
</comment>
<dbReference type="GO" id="GO:0004066">
    <property type="term" value="F:asparagine synthase (glutamine-hydrolyzing) activity"/>
    <property type="evidence" value="ECO:0007669"/>
    <property type="project" value="UniProtKB-EC"/>
</dbReference>
<evidence type="ECO:0000256" key="10">
    <source>
        <dbReference type="PIRSR" id="PIRSR001589-3"/>
    </source>
</evidence>
<feature type="site" description="Important for beta-aspartyl-AMP intermediate formation" evidence="10">
    <location>
        <position position="338"/>
    </location>
</feature>
<feature type="domain" description="Glutamine amidotransferase type-2" evidence="11">
    <location>
        <begin position="3"/>
        <end position="180"/>
    </location>
</feature>
<dbReference type="PROSITE" id="PS51278">
    <property type="entry name" value="GATASE_TYPE_2"/>
    <property type="match status" value="1"/>
</dbReference>
<dbReference type="PANTHER" id="PTHR11772">
    <property type="entry name" value="ASPARAGINE SYNTHETASE"/>
    <property type="match status" value="1"/>
</dbReference>
<dbReference type="Pfam" id="PF13537">
    <property type="entry name" value="GATase_7"/>
    <property type="match status" value="1"/>
</dbReference>
<keyword evidence="13" id="KW-1185">Reference proteome</keyword>
<feature type="binding site" evidence="9">
    <location>
        <position position="233"/>
    </location>
    <ligand>
        <name>ATP</name>
        <dbReference type="ChEBI" id="CHEBI:30616"/>
    </ligand>
</feature>
<keyword evidence="5 9" id="KW-0067">ATP-binding</keyword>
<name>A0A852RFY7_9MICO</name>
<dbReference type="Proteomes" id="UP000586095">
    <property type="component" value="Unassembled WGS sequence"/>
</dbReference>
<dbReference type="GO" id="GO:0005524">
    <property type="term" value="F:ATP binding"/>
    <property type="evidence" value="ECO:0007669"/>
    <property type="project" value="UniProtKB-KW"/>
</dbReference>
<organism evidence="12 13">
    <name type="scientific">Leucobacter aridicollis</name>
    <dbReference type="NCBI Taxonomy" id="283878"/>
    <lineage>
        <taxon>Bacteria</taxon>
        <taxon>Bacillati</taxon>
        <taxon>Actinomycetota</taxon>
        <taxon>Actinomycetes</taxon>
        <taxon>Micrococcales</taxon>
        <taxon>Microbacteriaceae</taxon>
        <taxon>Leucobacter</taxon>
    </lineage>
</organism>
<evidence type="ECO:0000256" key="7">
    <source>
        <dbReference type="ARBA" id="ARBA00029440"/>
    </source>
</evidence>
<sequence>MMSAIVAAYGPFDETLGQRMLDRIQHRGPDGRGVKRVGAAWIGSHHLAVMDPGATPPPLAAPDAGLWLVGDGVIYNHRRIRAALDGTAFMTGSDLEAALRLFARDGVAAFARLWGTFALAVAGEAGEFAVARDVLGIAPLYWARRGDTTLFASEMKAFDEDWREFVEPFPPGHAWTPSGGLVADPAAISTAPVLLQSRAADEEPPAWVFDAVRETLIRAVEETLDASKPVGILLSGGVDSSIIAAIAARLAAKRGLTLPSFSVGLAGSRDLAAAKLVAEHVGTTHHELTYTAEEAVDLLPTIIGELESFDPKLVHSAVPHHLVAALAAEQVTVVLAGEGADELYAGYSHFGRHTDGAALHGELLDTLDGMHAGGLQRVDRVAGAHGLEPRLPFLDLDVVELAMALPPEWKLISEQRPAKWLLRRAFDGWLPDEVLWRRKEQFGEGTGMNDVLGEHFSAVPKADEATPDELRAAAPELDPPLRTAEELAYYRIFSDALPGINAQRTVGRFVEA</sequence>
<dbReference type="PANTHER" id="PTHR11772:SF2">
    <property type="entry name" value="ASPARAGINE SYNTHETASE [GLUTAMINE-HYDROLYZING]"/>
    <property type="match status" value="1"/>
</dbReference>
<accession>A0A852RFY7</accession>
<dbReference type="GO" id="GO:0005829">
    <property type="term" value="C:cytosol"/>
    <property type="evidence" value="ECO:0007669"/>
    <property type="project" value="TreeGrafter"/>
</dbReference>
<dbReference type="InterPro" id="IPR006426">
    <property type="entry name" value="Asn_synth_AEB"/>
</dbReference>
<evidence type="ECO:0000259" key="11">
    <source>
        <dbReference type="PROSITE" id="PS51278"/>
    </source>
</evidence>
<comment type="pathway">
    <text evidence="7">Amino-acid biosynthesis.</text>
</comment>
<dbReference type="Gene3D" id="3.40.50.620">
    <property type="entry name" value="HUPs"/>
    <property type="match status" value="1"/>
</dbReference>
<keyword evidence="6" id="KW-0061">Asparagine biosynthesis</keyword>
<dbReference type="PIRSF" id="PIRSF001589">
    <property type="entry name" value="Asn_synthetase_glu-h"/>
    <property type="match status" value="1"/>
</dbReference>
<dbReference type="EMBL" id="JACCBD010000001">
    <property type="protein sequence ID" value="NYD28266.1"/>
    <property type="molecule type" value="Genomic_DNA"/>
</dbReference>
<proteinExistence type="predicted"/>
<dbReference type="CDD" id="cd01991">
    <property type="entry name" value="Asn_synthase_B_C"/>
    <property type="match status" value="1"/>
</dbReference>
<dbReference type="Gene3D" id="3.60.20.10">
    <property type="entry name" value="Glutamine Phosphoribosylpyrophosphate, subunit 1, domain 1"/>
    <property type="match status" value="1"/>
</dbReference>
<evidence type="ECO:0000256" key="3">
    <source>
        <dbReference type="ARBA" id="ARBA00022605"/>
    </source>
</evidence>
<dbReference type="SUPFAM" id="SSF56235">
    <property type="entry name" value="N-terminal nucleophile aminohydrolases (Ntn hydrolases)"/>
    <property type="match status" value="1"/>
</dbReference>
<gene>
    <name evidence="12" type="ORF">BJ960_003069</name>
</gene>
<evidence type="ECO:0000256" key="5">
    <source>
        <dbReference type="ARBA" id="ARBA00022840"/>
    </source>
</evidence>
<dbReference type="InterPro" id="IPR029055">
    <property type="entry name" value="Ntn_hydrolases_N"/>
</dbReference>
<feature type="binding site" evidence="9">
    <location>
        <position position="94"/>
    </location>
    <ligand>
        <name>L-glutamine</name>
        <dbReference type="ChEBI" id="CHEBI:58359"/>
    </ligand>
</feature>
<evidence type="ECO:0000256" key="4">
    <source>
        <dbReference type="ARBA" id="ARBA00022741"/>
    </source>
</evidence>
<protein>
    <recommendedName>
        <fullName evidence="1">asparagine synthase (glutamine-hydrolyzing)</fullName>
        <ecNumber evidence="1">6.3.5.4</ecNumber>
    </recommendedName>
</protein>
<dbReference type="InterPro" id="IPR050795">
    <property type="entry name" value="Asn_Synthetase"/>
</dbReference>
<dbReference type="GO" id="GO:0006529">
    <property type="term" value="P:asparagine biosynthetic process"/>
    <property type="evidence" value="ECO:0007669"/>
    <property type="project" value="UniProtKB-KW"/>
</dbReference>
<dbReference type="SUPFAM" id="SSF52402">
    <property type="entry name" value="Adenine nucleotide alpha hydrolases-like"/>
    <property type="match status" value="1"/>
</dbReference>
<keyword evidence="3" id="KW-0028">Amino-acid biosynthesis</keyword>
<evidence type="ECO:0000313" key="12">
    <source>
        <dbReference type="EMBL" id="NYD28266.1"/>
    </source>
</evidence>
<feature type="binding site" evidence="9">
    <location>
        <position position="263"/>
    </location>
    <ligand>
        <name>ATP</name>
        <dbReference type="ChEBI" id="CHEBI:30616"/>
    </ligand>
</feature>
<dbReference type="InterPro" id="IPR014729">
    <property type="entry name" value="Rossmann-like_a/b/a_fold"/>
</dbReference>
<keyword evidence="4 9" id="KW-0547">Nucleotide-binding</keyword>
<keyword evidence="2 12" id="KW-0436">Ligase</keyword>
<evidence type="ECO:0000256" key="8">
    <source>
        <dbReference type="ARBA" id="ARBA00048741"/>
    </source>
</evidence>